<name>A0A9W9Z772_9CNID</name>
<reference evidence="2" key="1">
    <citation type="submission" date="2023-01" db="EMBL/GenBank/DDBJ databases">
        <title>Genome assembly of the deep-sea coral Lophelia pertusa.</title>
        <authorList>
            <person name="Herrera S."/>
            <person name="Cordes E."/>
        </authorList>
    </citation>
    <scope>NUCLEOTIDE SEQUENCE</scope>
    <source>
        <strain evidence="2">USNM1676648</strain>
        <tissue evidence="2">Polyp</tissue>
    </source>
</reference>
<keyword evidence="4" id="KW-1185">Reference proteome</keyword>
<organism evidence="2 4">
    <name type="scientific">Desmophyllum pertusum</name>
    <dbReference type="NCBI Taxonomy" id="174260"/>
    <lineage>
        <taxon>Eukaryota</taxon>
        <taxon>Metazoa</taxon>
        <taxon>Cnidaria</taxon>
        <taxon>Anthozoa</taxon>
        <taxon>Hexacorallia</taxon>
        <taxon>Scleractinia</taxon>
        <taxon>Caryophylliina</taxon>
        <taxon>Caryophylliidae</taxon>
        <taxon>Desmophyllum</taxon>
    </lineage>
</organism>
<dbReference type="Proteomes" id="UP001163046">
    <property type="component" value="Unassembled WGS sequence"/>
</dbReference>
<evidence type="ECO:0000313" key="3">
    <source>
        <dbReference type="EMBL" id="KAJ7375680.1"/>
    </source>
</evidence>
<feature type="chain" id="PRO_5041114822" evidence="1">
    <location>
        <begin position="21"/>
        <end position="79"/>
    </location>
</feature>
<evidence type="ECO:0000313" key="4">
    <source>
        <dbReference type="Proteomes" id="UP001163046"/>
    </source>
</evidence>
<proteinExistence type="predicted"/>
<evidence type="ECO:0000313" key="2">
    <source>
        <dbReference type="EMBL" id="KAJ7375679.1"/>
    </source>
</evidence>
<protein>
    <submittedName>
        <fullName evidence="2">Neuronal acetylcholine receptor subunit alpha-7</fullName>
    </submittedName>
</protein>
<dbReference type="EMBL" id="MU826568">
    <property type="protein sequence ID" value="KAJ7375679.1"/>
    <property type="molecule type" value="Genomic_DNA"/>
</dbReference>
<dbReference type="SUPFAM" id="SSF63712">
    <property type="entry name" value="Nicotinic receptor ligand binding domain-like"/>
    <property type="match status" value="1"/>
</dbReference>
<dbReference type="GO" id="GO:0016020">
    <property type="term" value="C:membrane"/>
    <property type="evidence" value="ECO:0007669"/>
    <property type="project" value="InterPro"/>
</dbReference>
<keyword evidence="1" id="KW-0732">Signal</keyword>
<feature type="signal peptide" evidence="1">
    <location>
        <begin position="1"/>
        <end position="20"/>
    </location>
</feature>
<accession>A0A9W9Z772</accession>
<evidence type="ECO:0000256" key="1">
    <source>
        <dbReference type="SAM" id="SignalP"/>
    </source>
</evidence>
<dbReference type="Gene3D" id="2.70.170.10">
    <property type="entry name" value="Neurotransmitter-gated ion-channel ligand-binding domain"/>
    <property type="match status" value="1"/>
</dbReference>
<comment type="caution">
    <text evidence="2">The sequence shown here is derived from an EMBL/GenBank/DDBJ whole genome shotgun (WGS) entry which is preliminary data.</text>
</comment>
<keyword evidence="2" id="KW-0675">Receptor</keyword>
<dbReference type="AlphaFoldDB" id="A0A9W9Z772"/>
<dbReference type="EMBL" id="MU826568">
    <property type="protein sequence ID" value="KAJ7375680.1"/>
    <property type="molecule type" value="Genomic_DNA"/>
</dbReference>
<sequence length="79" mass="8857">MPSTPIITVAVLLLTAYVQGSQSVSFDRMLIEKLLKNYNTDVRPVENTSQVLEVSLGLQPYRLLRVVRHTDVLSETVSL</sequence>
<dbReference type="InterPro" id="IPR036734">
    <property type="entry name" value="Neur_chan_lig-bd_sf"/>
</dbReference>
<dbReference type="GO" id="GO:0005230">
    <property type="term" value="F:extracellular ligand-gated monoatomic ion channel activity"/>
    <property type="evidence" value="ECO:0007669"/>
    <property type="project" value="InterPro"/>
</dbReference>
<dbReference type="OrthoDB" id="5950239at2759"/>
<gene>
    <name evidence="2" type="primary">CHRNA7_5</name>
    <name evidence="3" type="synonym">CHRNA7_6</name>
    <name evidence="2" type="ORF">OS493_039628</name>
    <name evidence="3" type="ORF">OS493_039629</name>
</gene>